<organism evidence="3 4">
    <name type="scientific">Leeuwenhoekiella parthenopeia</name>
    <dbReference type="NCBI Taxonomy" id="2890320"/>
    <lineage>
        <taxon>Bacteria</taxon>
        <taxon>Pseudomonadati</taxon>
        <taxon>Bacteroidota</taxon>
        <taxon>Flavobacteriia</taxon>
        <taxon>Flavobacteriales</taxon>
        <taxon>Flavobacteriaceae</taxon>
        <taxon>Leeuwenhoekiella</taxon>
    </lineage>
</organism>
<dbReference type="Gene3D" id="1.25.40.10">
    <property type="entry name" value="Tetratricopeptide repeat domain"/>
    <property type="match status" value="1"/>
</dbReference>
<dbReference type="InterPro" id="IPR011990">
    <property type="entry name" value="TPR-like_helical_dom_sf"/>
</dbReference>
<keyword evidence="2" id="KW-1133">Transmembrane helix</keyword>
<proteinExistence type="predicted"/>
<keyword evidence="2" id="KW-0472">Membrane</keyword>
<dbReference type="InterPro" id="IPR019734">
    <property type="entry name" value="TPR_rpt"/>
</dbReference>
<dbReference type="PROSITE" id="PS50005">
    <property type="entry name" value="TPR"/>
    <property type="match status" value="1"/>
</dbReference>
<evidence type="ECO:0000256" key="2">
    <source>
        <dbReference type="SAM" id="Phobius"/>
    </source>
</evidence>
<dbReference type="RefSeq" id="WP_228229003.1">
    <property type="nucleotide sequence ID" value="NZ_JAJGMW010000004.1"/>
</dbReference>
<protein>
    <submittedName>
        <fullName evidence="3">Tetratricopeptide repeat protein</fullName>
    </submittedName>
</protein>
<keyword evidence="4" id="KW-1185">Reference proteome</keyword>
<keyword evidence="1" id="KW-0802">TPR repeat</keyword>
<gene>
    <name evidence="3" type="ORF">LLW17_04135</name>
</gene>
<accession>A0ABS8GPP0</accession>
<dbReference type="SUPFAM" id="SSF48452">
    <property type="entry name" value="TPR-like"/>
    <property type="match status" value="1"/>
</dbReference>
<evidence type="ECO:0000256" key="1">
    <source>
        <dbReference type="PROSITE-ProRule" id="PRU00339"/>
    </source>
</evidence>
<feature type="repeat" description="TPR" evidence="1">
    <location>
        <begin position="118"/>
        <end position="151"/>
    </location>
</feature>
<name>A0ABS8GPP0_9FLAO</name>
<comment type="caution">
    <text evidence="3">The sequence shown here is derived from an EMBL/GenBank/DDBJ whole genome shotgun (WGS) entry which is preliminary data.</text>
</comment>
<evidence type="ECO:0000313" key="4">
    <source>
        <dbReference type="Proteomes" id="UP001197770"/>
    </source>
</evidence>
<reference evidence="3 4" key="1">
    <citation type="submission" date="2021-11" db="EMBL/GenBank/DDBJ databases">
        <title>Seasonal and diel survey of microbial diversity of the Tyrrhenian coast.</title>
        <authorList>
            <person name="Gattoni G."/>
            <person name="Corral P."/>
        </authorList>
    </citation>
    <scope>NUCLEOTIDE SEQUENCE [LARGE SCALE GENOMIC DNA]</scope>
    <source>
        <strain evidence="3 4">Mr9</strain>
    </source>
</reference>
<feature type="transmembrane region" description="Helical" evidence="2">
    <location>
        <begin position="75"/>
        <end position="96"/>
    </location>
</feature>
<evidence type="ECO:0000313" key="3">
    <source>
        <dbReference type="EMBL" id="MCC4211899.1"/>
    </source>
</evidence>
<sequence>MLYGGSSAKGMIDSLRNNRKLLRKNSKFKKDRSFLNLKETDLKGATGKPTFNAYSKEAIRKIKIKFKRRRKREKVFFVFLGFIGLFLFVSLGRLLVKDVLRERNDSRQEQIKKNERLYLKHIEFGDRWFSQGKWKNAIFYYKQGVELYPDNYEINYRLVRTYSLHCKNELENCTEAKALLDDMLIKFSDKETQLAELKEVLNFEYGI</sequence>
<dbReference type="Proteomes" id="UP001197770">
    <property type="component" value="Unassembled WGS sequence"/>
</dbReference>
<dbReference type="EMBL" id="JAJGMW010000004">
    <property type="protein sequence ID" value="MCC4211899.1"/>
    <property type="molecule type" value="Genomic_DNA"/>
</dbReference>
<keyword evidence="2" id="KW-0812">Transmembrane</keyword>